<proteinExistence type="predicted"/>
<gene>
    <name evidence="8" type="ORF">GALL_107200</name>
</gene>
<evidence type="ECO:0000256" key="2">
    <source>
        <dbReference type="ARBA" id="ARBA00022692"/>
    </source>
</evidence>
<feature type="transmembrane region" description="Helical" evidence="5">
    <location>
        <begin position="235"/>
        <end position="256"/>
    </location>
</feature>
<dbReference type="GO" id="GO:0016020">
    <property type="term" value="C:membrane"/>
    <property type="evidence" value="ECO:0007669"/>
    <property type="project" value="UniProtKB-SubCell"/>
</dbReference>
<dbReference type="NCBIfam" id="TIGR03097">
    <property type="entry name" value="PEP_O_lig_1"/>
    <property type="match status" value="1"/>
</dbReference>
<dbReference type="InterPro" id="IPR007016">
    <property type="entry name" value="O-antigen_ligase-rel_domated"/>
</dbReference>
<keyword evidence="3 5" id="KW-1133">Transmembrane helix</keyword>
<dbReference type="InterPro" id="IPR051533">
    <property type="entry name" value="WaaL-like"/>
</dbReference>
<dbReference type="EMBL" id="MLJW01000039">
    <property type="protein sequence ID" value="OIR07131.1"/>
    <property type="molecule type" value="Genomic_DNA"/>
</dbReference>
<evidence type="ECO:0000256" key="1">
    <source>
        <dbReference type="ARBA" id="ARBA00004141"/>
    </source>
</evidence>
<evidence type="ECO:0000259" key="6">
    <source>
        <dbReference type="Pfam" id="PF04932"/>
    </source>
</evidence>
<dbReference type="PANTHER" id="PTHR37422">
    <property type="entry name" value="TEICHURONIC ACID BIOSYNTHESIS PROTEIN TUAE"/>
    <property type="match status" value="1"/>
</dbReference>
<feature type="transmembrane region" description="Helical" evidence="5">
    <location>
        <begin position="170"/>
        <end position="188"/>
    </location>
</feature>
<dbReference type="GO" id="GO:0016874">
    <property type="term" value="F:ligase activity"/>
    <property type="evidence" value="ECO:0007669"/>
    <property type="project" value="UniProtKB-KW"/>
</dbReference>
<comment type="caution">
    <text evidence="8">The sequence shown here is derived from an EMBL/GenBank/DDBJ whole genome shotgun (WGS) entry which is preliminary data.</text>
</comment>
<comment type="subcellular location">
    <subcellularLocation>
        <location evidence="1">Membrane</location>
        <topology evidence="1">Multi-pass membrane protein</topology>
    </subcellularLocation>
</comment>
<keyword evidence="8" id="KW-0436">Ligase</keyword>
<reference evidence="8" key="1">
    <citation type="submission" date="2016-10" db="EMBL/GenBank/DDBJ databases">
        <title>Sequence of Gallionella enrichment culture.</title>
        <authorList>
            <person name="Poehlein A."/>
            <person name="Muehling M."/>
            <person name="Daniel R."/>
        </authorList>
    </citation>
    <scope>NUCLEOTIDE SEQUENCE</scope>
</reference>
<feature type="transmembrane region" description="Helical" evidence="5">
    <location>
        <begin position="43"/>
        <end position="64"/>
    </location>
</feature>
<organism evidence="8">
    <name type="scientific">mine drainage metagenome</name>
    <dbReference type="NCBI Taxonomy" id="410659"/>
    <lineage>
        <taxon>unclassified sequences</taxon>
        <taxon>metagenomes</taxon>
        <taxon>ecological metagenomes</taxon>
    </lineage>
</organism>
<dbReference type="InterPro" id="IPR045979">
    <property type="entry name" value="DUF5935"/>
</dbReference>
<feature type="transmembrane region" description="Helical" evidence="5">
    <location>
        <begin position="319"/>
        <end position="343"/>
    </location>
</feature>
<evidence type="ECO:0000256" key="3">
    <source>
        <dbReference type="ARBA" id="ARBA00022989"/>
    </source>
</evidence>
<sequence>MRDVLLLIIIVAGSLAALRRPWLGVLLWTWISIMNPQALAWGFAQDFPVAAVPAVATLVGLLLTKERRTITNELPVILLLLFVTWMGMTLPLSFDVLGSAEMFKKVLKIDFMILVSLMLIYNRRHMDLLVGVLVFSIGFYGVKGGIFTFVTGGDFRVWGPGGFIGGNNEVALAIILVIPLMRFVQLQAKTFWLKHGMSAAMVLSATAALGSQSRGALLAAGAMAIYLWLKSPRKALFGFTLLLVGVVLVAFMPEGWDQRMNSIVDYQHDASAQGRINAWWMAWNLAKGHLAGGGFAIYTPDVFGAYAPNPNDLHAAHSIYFQVLGEHGFIGLLLFLALWWSVWRTAGWLMKRGGSEPETLWCNHLGAMCQVSLVGYFVGGAFLSLAYFDLPYDILLLVVAARRWLQEYLAEGEVGAAGAAEPRPPARRRNFMGAAGLETLRSENNDEYEPGAIRISP</sequence>
<feature type="transmembrane region" description="Helical" evidence="5">
    <location>
        <begin position="128"/>
        <end position="150"/>
    </location>
</feature>
<keyword evidence="4 5" id="KW-0472">Membrane</keyword>
<dbReference type="Pfam" id="PF04932">
    <property type="entry name" value="Wzy_C"/>
    <property type="match status" value="1"/>
</dbReference>
<feature type="domain" description="DUF5935" evidence="7">
    <location>
        <begin position="1"/>
        <end position="156"/>
    </location>
</feature>
<name>A0A1J5SGU1_9ZZZZ</name>
<dbReference type="AlphaFoldDB" id="A0A1J5SGU1"/>
<feature type="transmembrane region" description="Helical" evidence="5">
    <location>
        <begin position="364"/>
        <end position="388"/>
    </location>
</feature>
<feature type="transmembrane region" description="Helical" evidence="5">
    <location>
        <begin position="76"/>
        <end position="94"/>
    </location>
</feature>
<accession>A0A1J5SGU1</accession>
<dbReference type="Pfam" id="PF19358">
    <property type="entry name" value="DUF5935"/>
    <property type="match status" value="1"/>
</dbReference>
<dbReference type="InterPro" id="IPR017528">
    <property type="entry name" value="CHP03097O-antigen_lig-rel"/>
</dbReference>
<evidence type="ECO:0000256" key="4">
    <source>
        <dbReference type="ARBA" id="ARBA00023136"/>
    </source>
</evidence>
<feature type="domain" description="O-antigen ligase-related" evidence="6">
    <location>
        <begin position="199"/>
        <end position="336"/>
    </location>
</feature>
<dbReference type="PANTHER" id="PTHR37422:SF23">
    <property type="entry name" value="TEICHURONIC ACID BIOSYNTHESIS PROTEIN TUAE"/>
    <property type="match status" value="1"/>
</dbReference>
<protein>
    <submittedName>
        <fullName evidence="8">O-antigen ligase</fullName>
    </submittedName>
</protein>
<evidence type="ECO:0000313" key="8">
    <source>
        <dbReference type="EMBL" id="OIR07131.1"/>
    </source>
</evidence>
<feature type="transmembrane region" description="Helical" evidence="5">
    <location>
        <begin position="200"/>
        <end position="229"/>
    </location>
</feature>
<evidence type="ECO:0000259" key="7">
    <source>
        <dbReference type="Pfam" id="PF19358"/>
    </source>
</evidence>
<keyword evidence="2 5" id="KW-0812">Transmembrane</keyword>
<evidence type="ECO:0000256" key="5">
    <source>
        <dbReference type="SAM" id="Phobius"/>
    </source>
</evidence>